<evidence type="ECO:0000313" key="1">
    <source>
        <dbReference type="EMBL" id="MPN57530.1"/>
    </source>
</evidence>
<gene>
    <name evidence="1" type="ORF">SDC9_205224</name>
</gene>
<protein>
    <submittedName>
        <fullName evidence="1">Uncharacterized protein</fullName>
    </submittedName>
</protein>
<reference evidence="1" key="1">
    <citation type="submission" date="2019-08" db="EMBL/GenBank/DDBJ databases">
        <authorList>
            <person name="Kucharzyk K."/>
            <person name="Murdoch R.W."/>
            <person name="Higgins S."/>
            <person name="Loffler F."/>
        </authorList>
    </citation>
    <scope>NUCLEOTIDE SEQUENCE</scope>
</reference>
<accession>A0A645J318</accession>
<organism evidence="1">
    <name type="scientific">bioreactor metagenome</name>
    <dbReference type="NCBI Taxonomy" id="1076179"/>
    <lineage>
        <taxon>unclassified sequences</taxon>
        <taxon>metagenomes</taxon>
        <taxon>ecological metagenomes</taxon>
    </lineage>
</organism>
<proteinExistence type="predicted"/>
<sequence length="82" mass="9169">MLLGKRLLHAHVIGLHLKQGAQLFHQVHGPLGRVRVQVHARHAAGAGDDHAVAQRRQLCFHPFMDIILPCELHQHFRAVAIA</sequence>
<dbReference type="EMBL" id="VSSQ01129132">
    <property type="protein sequence ID" value="MPN57530.1"/>
    <property type="molecule type" value="Genomic_DNA"/>
</dbReference>
<dbReference type="AlphaFoldDB" id="A0A645J318"/>
<comment type="caution">
    <text evidence="1">The sequence shown here is derived from an EMBL/GenBank/DDBJ whole genome shotgun (WGS) entry which is preliminary data.</text>
</comment>
<name>A0A645J318_9ZZZZ</name>